<sequence length="316" mass="34808">MFGKSNYGQCGVAPKAMTGIEKVFEYMGMGNNNQSTVSTPVKVNLSNVVKVSCGMWHTCAITEDGKLYSWGWGHALGHKNIKRGRVVAEIVDVSCGERHTLMLTQDGRPFACGEGQHGRLGTGYIRTHKTPVFLEFFTQIKAKRVFAAKEFSFVLSQDGIPFGFGRNERIQLGTGGNLAADIYSCDSTPGEVSVDRIVDMSLSSNDVLCVDDEGNVYNWGDRVYLEPTKINEERFQDEKPSGKIIQTAVGNSFMMFLTDKGELFSCNKKTGIQSDIYTLGHGATNPFRIAKRVQALRSEFVVKVSASDTRVAVIVR</sequence>
<evidence type="ECO:0000313" key="2">
    <source>
        <dbReference type="EMBL" id="ETO19311.1"/>
    </source>
</evidence>
<dbReference type="InterPro" id="IPR051553">
    <property type="entry name" value="Ran_GTPase-activating"/>
</dbReference>
<feature type="repeat" description="RCC1" evidence="1">
    <location>
        <begin position="65"/>
        <end position="106"/>
    </location>
</feature>
<dbReference type="PROSITE" id="PS50012">
    <property type="entry name" value="RCC1_3"/>
    <property type="match status" value="3"/>
</dbReference>
<evidence type="ECO:0000256" key="1">
    <source>
        <dbReference type="PROSITE-ProRule" id="PRU00235"/>
    </source>
</evidence>
<dbReference type="GO" id="GO:0005085">
    <property type="term" value="F:guanyl-nucleotide exchange factor activity"/>
    <property type="evidence" value="ECO:0007669"/>
    <property type="project" value="TreeGrafter"/>
</dbReference>
<organism evidence="2 3">
    <name type="scientific">Reticulomyxa filosa</name>
    <dbReference type="NCBI Taxonomy" id="46433"/>
    <lineage>
        <taxon>Eukaryota</taxon>
        <taxon>Sar</taxon>
        <taxon>Rhizaria</taxon>
        <taxon>Retaria</taxon>
        <taxon>Foraminifera</taxon>
        <taxon>Monothalamids</taxon>
        <taxon>Reticulomyxidae</taxon>
        <taxon>Reticulomyxa</taxon>
    </lineage>
</organism>
<feature type="repeat" description="RCC1" evidence="1">
    <location>
        <begin position="1"/>
        <end position="64"/>
    </location>
</feature>
<dbReference type="AlphaFoldDB" id="X6MZS5"/>
<dbReference type="OMA" id="WIPGSEY"/>
<keyword evidence="3" id="KW-1185">Reference proteome</keyword>
<dbReference type="SUPFAM" id="SSF50985">
    <property type="entry name" value="RCC1/BLIP-II"/>
    <property type="match status" value="1"/>
</dbReference>
<protein>
    <submittedName>
        <fullName evidence="2">Regulator of chromosome condensation RCC1</fullName>
    </submittedName>
</protein>
<dbReference type="PANTHER" id="PTHR45982">
    <property type="entry name" value="REGULATOR OF CHROMOSOME CONDENSATION"/>
    <property type="match status" value="1"/>
</dbReference>
<dbReference type="PROSITE" id="PS00626">
    <property type="entry name" value="RCC1_2"/>
    <property type="match status" value="1"/>
</dbReference>
<reference evidence="2 3" key="1">
    <citation type="journal article" date="2013" name="Curr. Biol.">
        <title>The Genome of the Foraminiferan Reticulomyxa filosa.</title>
        <authorList>
            <person name="Glockner G."/>
            <person name="Hulsmann N."/>
            <person name="Schleicher M."/>
            <person name="Noegel A.A."/>
            <person name="Eichinger L."/>
            <person name="Gallinger C."/>
            <person name="Pawlowski J."/>
            <person name="Sierra R."/>
            <person name="Euteneuer U."/>
            <person name="Pillet L."/>
            <person name="Moustafa A."/>
            <person name="Platzer M."/>
            <person name="Groth M."/>
            <person name="Szafranski K."/>
            <person name="Schliwa M."/>
        </authorList>
    </citation>
    <scope>NUCLEOTIDE SEQUENCE [LARGE SCALE GENOMIC DNA]</scope>
</reference>
<gene>
    <name evidence="2" type="ORF">RFI_17919</name>
</gene>
<dbReference type="InterPro" id="IPR000408">
    <property type="entry name" value="Reg_chr_condens"/>
</dbReference>
<evidence type="ECO:0000313" key="3">
    <source>
        <dbReference type="Proteomes" id="UP000023152"/>
    </source>
</evidence>
<dbReference type="OrthoDB" id="297375at2759"/>
<feature type="repeat" description="RCC1" evidence="1">
    <location>
        <begin position="107"/>
        <end position="158"/>
    </location>
</feature>
<accession>X6MZS5</accession>
<dbReference type="EMBL" id="ASPP01013796">
    <property type="protein sequence ID" value="ETO19311.1"/>
    <property type="molecule type" value="Genomic_DNA"/>
</dbReference>
<comment type="caution">
    <text evidence="2">The sequence shown here is derived from an EMBL/GenBank/DDBJ whole genome shotgun (WGS) entry which is preliminary data.</text>
</comment>
<dbReference type="Pfam" id="PF13540">
    <property type="entry name" value="RCC1_2"/>
    <property type="match status" value="2"/>
</dbReference>
<dbReference type="GO" id="GO:0005737">
    <property type="term" value="C:cytoplasm"/>
    <property type="evidence" value="ECO:0007669"/>
    <property type="project" value="TreeGrafter"/>
</dbReference>
<proteinExistence type="predicted"/>
<dbReference type="InterPro" id="IPR009091">
    <property type="entry name" value="RCC1/BLIP-II"/>
</dbReference>
<name>X6MZS5_RETFI</name>
<dbReference type="Gene3D" id="2.130.10.30">
    <property type="entry name" value="Regulator of chromosome condensation 1/beta-lactamase-inhibitor protein II"/>
    <property type="match status" value="2"/>
</dbReference>
<dbReference type="Proteomes" id="UP000023152">
    <property type="component" value="Unassembled WGS sequence"/>
</dbReference>
<dbReference type="PANTHER" id="PTHR45982:SF1">
    <property type="entry name" value="REGULATOR OF CHROMOSOME CONDENSATION"/>
    <property type="match status" value="1"/>
</dbReference>